<gene>
    <name evidence="3" type="primary">odhI</name>
    <name evidence="3" type="ORF">V144x_51720</name>
</gene>
<dbReference type="RefSeq" id="WP_144989377.1">
    <property type="nucleotide sequence ID" value="NZ_CP037920.1"/>
</dbReference>
<dbReference type="PANTHER" id="PTHR23308">
    <property type="entry name" value="NUCLEAR INHIBITOR OF PROTEIN PHOSPHATASE-1"/>
    <property type="match status" value="1"/>
</dbReference>
<feature type="domain" description="FHA" evidence="2">
    <location>
        <begin position="23"/>
        <end position="72"/>
    </location>
</feature>
<reference evidence="3 4" key="1">
    <citation type="submission" date="2019-03" db="EMBL/GenBank/DDBJ databases">
        <title>Deep-cultivation of Planctomycetes and their phenomic and genomic characterization uncovers novel biology.</title>
        <authorList>
            <person name="Wiegand S."/>
            <person name="Jogler M."/>
            <person name="Boedeker C."/>
            <person name="Pinto D."/>
            <person name="Vollmers J."/>
            <person name="Rivas-Marin E."/>
            <person name="Kohn T."/>
            <person name="Peeters S.H."/>
            <person name="Heuer A."/>
            <person name="Rast P."/>
            <person name="Oberbeckmann S."/>
            <person name="Bunk B."/>
            <person name="Jeske O."/>
            <person name="Meyerdierks A."/>
            <person name="Storesund J.E."/>
            <person name="Kallscheuer N."/>
            <person name="Luecker S."/>
            <person name="Lage O.M."/>
            <person name="Pohl T."/>
            <person name="Merkel B.J."/>
            <person name="Hornburger P."/>
            <person name="Mueller R.-W."/>
            <person name="Bruemmer F."/>
            <person name="Labrenz M."/>
            <person name="Spormann A.M."/>
            <person name="Op den Camp H."/>
            <person name="Overmann J."/>
            <person name="Amann R."/>
            <person name="Jetten M.S.M."/>
            <person name="Mascher T."/>
            <person name="Medema M.H."/>
            <person name="Devos D.P."/>
            <person name="Kaster A.-K."/>
            <person name="Ovreas L."/>
            <person name="Rohde M."/>
            <person name="Galperin M.Y."/>
            <person name="Jogler C."/>
        </authorList>
    </citation>
    <scope>NUCLEOTIDE SEQUENCE [LARGE SCALE GENOMIC DNA]</scope>
    <source>
        <strain evidence="3 4">V144</strain>
    </source>
</reference>
<dbReference type="EMBL" id="CP037920">
    <property type="protein sequence ID" value="QDT99659.1"/>
    <property type="molecule type" value="Genomic_DNA"/>
</dbReference>
<dbReference type="Gene3D" id="2.60.200.20">
    <property type="match status" value="1"/>
</dbReference>
<evidence type="ECO:0000259" key="2">
    <source>
        <dbReference type="PROSITE" id="PS50006"/>
    </source>
</evidence>
<feature type="region of interest" description="Disordered" evidence="1">
    <location>
        <begin position="101"/>
        <end position="170"/>
    </location>
</feature>
<name>A0A517W329_9PLAN</name>
<feature type="compositionally biased region" description="Low complexity" evidence="1">
    <location>
        <begin position="138"/>
        <end position="149"/>
    </location>
</feature>
<feature type="compositionally biased region" description="Polar residues" evidence="1">
    <location>
        <begin position="128"/>
        <end position="137"/>
    </location>
</feature>
<dbReference type="InterPro" id="IPR050923">
    <property type="entry name" value="Cell_Proc_Reg/RNA_Proc"/>
</dbReference>
<dbReference type="AlphaFoldDB" id="A0A517W329"/>
<dbReference type="KEGG" id="gaw:V144x_51720"/>
<dbReference type="SUPFAM" id="SSF49879">
    <property type="entry name" value="SMAD/FHA domain"/>
    <property type="match status" value="1"/>
</dbReference>
<sequence length="191" mass="21311">MPKFIIKTGKHQGKTLKLPERDITIGRELECDIRITDSDVSRRHCQLIVLDEKISVIDLKSRNGTYVNDVAIQKETPLQPGALLRVGPMVFELVGAKKAVKKPSNYTPDPADPPLSDDDISSWLSEDTNNSAASPGDTTIIPTTNFPPTDSDSNTPKPKPKEKKEFHSVAEEAADIIKKHWERMAQKRENE</sequence>
<accession>A0A517W329</accession>
<dbReference type="InterPro" id="IPR000253">
    <property type="entry name" value="FHA_dom"/>
</dbReference>
<dbReference type="Proteomes" id="UP000318704">
    <property type="component" value="Chromosome"/>
</dbReference>
<evidence type="ECO:0000313" key="3">
    <source>
        <dbReference type="EMBL" id="QDT99659.1"/>
    </source>
</evidence>
<dbReference type="PROSITE" id="PS50006">
    <property type="entry name" value="FHA_DOMAIN"/>
    <property type="match status" value="1"/>
</dbReference>
<dbReference type="SMART" id="SM00240">
    <property type="entry name" value="FHA"/>
    <property type="match status" value="1"/>
</dbReference>
<protein>
    <submittedName>
        <fullName evidence="3">Oxoglutarate dehydrogenase inhibitor</fullName>
    </submittedName>
</protein>
<dbReference type="InterPro" id="IPR032030">
    <property type="entry name" value="YscD_cytoplasmic_dom"/>
</dbReference>
<proteinExistence type="predicted"/>
<evidence type="ECO:0000313" key="4">
    <source>
        <dbReference type="Proteomes" id="UP000318704"/>
    </source>
</evidence>
<organism evidence="3 4">
    <name type="scientific">Gimesia aquarii</name>
    <dbReference type="NCBI Taxonomy" id="2527964"/>
    <lineage>
        <taxon>Bacteria</taxon>
        <taxon>Pseudomonadati</taxon>
        <taxon>Planctomycetota</taxon>
        <taxon>Planctomycetia</taxon>
        <taxon>Planctomycetales</taxon>
        <taxon>Planctomycetaceae</taxon>
        <taxon>Gimesia</taxon>
    </lineage>
</organism>
<dbReference type="CDD" id="cd00060">
    <property type="entry name" value="FHA"/>
    <property type="match status" value="1"/>
</dbReference>
<dbReference type="InterPro" id="IPR008984">
    <property type="entry name" value="SMAD_FHA_dom_sf"/>
</dbReference>
<evidence type="ECO:0000256" key="1">
    <source>
        <dbReference type="SAM" id="MobiDB-lite"/>
    </source>
</evidence>
<dbReference type="Pfam" id="PF16697">
    <property type="entry name" value="Yop-YscD_cpl"/>
    <property type="match status" value="1"/>
</dbReference>